<dbReference type="OrthoDB" id="9801773at2"/>
<dbReference type="Gene3D" id="3.40.50.720">
    <property type="entry name" value="NAD(P)-binding Rossmann-like Domain"/>
    <property type="match status" value="1"/>
</dbReference>
<dbReference type="Pfam" id="PF01370">
    <property type="entry name" value="Epimerase"/>
    <property type="match status" value="1"/>
</dbReference>
<evidence type="ECO:0000259" key="2">
    <source>
        <dbReference type="Pfam" id="PF01370"/>
    </source>
</evidence>
<dbReference type="SUPFAM" id="SSF51735">
    <property type="entry name" value="NAD(P)-binding Rossmann-fold domains"/>
    <property type="match status" value="1"/>
</dbReference>
<dbReference type="RefSeq" id="WP_126989180.1">
    <property type="nucleotide sequence ID" value="NZ_JTFC01000006.1"/>
</dbReference>
<gene>
    <name evidence="4" type="ORF">QI30_01465</name>
</gene>
<reference evidence="4 5" key="1">
    <citation type="submission" date="2014-11" db="EMBL/GenBank/DDBJ databases">
        <title>Genome sequence and analysis of novel Kurthia sp.</title>
        <authorList>
            <person name="Lawson J.N."/>
            <person name="Gonzalez J.E."/>
            <person name="Rinauldi L."/>
            <person name="Xuan Z."/>
            <person name="Firman A."/>
            <person name="Shaddox L."/>
            <person name="Trudeau A."/>
            <person name="Shah S."/>
            <person name="Reiman D."/>
        </authorList>
    </citation>
    <scope>NUCLEOTIDE SEQUENCE [LARGE SCALE GENOMIC DNA]</scope>
    <source>
        <strain evidence="4 5">3B1D</strain>
    </source>
</reference>
<dbReference type="InterPro" id="IPR010099">
    <property type="entry name" value="SDR39U1"/>
</dbReference>
<dbReference type="PANTHER" id="PTHR11092:SF0">
    <property type="entry name" value="EPIMERASE FAMILY PROTEIN SDR39U1"/>
    <property type="match status" value="1"/>
</dbReference>
<dbReference type="PANTHER" id="PTHR11092">
    <property type="entry name" value="SUGAR NUCLEOTIDE EPIMERASE RELATED"/>
    <property type="match status" value="1"/>
</dbReference>
<name>A0A433RYE2_9BACL</name>
<protein>
    <submittedName>
        <fullName evidence="4">Multidrug MFS transporter</fullName>
    </submittedName>
</protein>
<dbReference type="AlphaFoldDB" id="A0A433RYE2"/>
<keyword evidence="5" id="KW-1185">Reference proteome</keyword>
<evidence type="ECO:0000256" key="1">
    <source>
        <dbReference type="ARBA" id="ARBA00009353"/>
    </source>
</evidence>
<evidence type="ECO:0000313" key="5">
    <source>
        <dbReference type="Proteomes" id="UP000288623"/>
    </source>
</evidence>
<comment type="caution">
    <text evidence="4">The sequence shown here is derived from an EMBL/GenBank/DDBJ whole genome shotgun (WGS) entry which is preliminary data.</text>
</comment>
<dbReference type="Proteomes" id="UP000288623">
    <property type="component" value="Unassembled WGS sequence"/>
</dbReference>
<dbReference type="Pfam" id="PF08338">
    <property type="entry name" value="DUF1731"/>
    <property type="match status" value="1"/>
</dbReference>
<organism evidence="4 5">
    <name type="scientific">Candidatus Kurthia intestinigallinarum</name>
    <dbReference type="NCBI Taxonomy" id="1562256"/>
    <lineage>
        <taxon>Bacteria</taxon>
        <taxon>Bacillati</taxon>
        <taxon>Bacillota</taxon>
        <taxon>Bacilli</taxon>
        <taxon>Bacillales</taxon>
        <taxon>Caryophanaceae</taxon>
        <taxon>Kurthia</taxon>
    </lineage>
</organism>
<sequence>MKIAITGGTGLVGSTLTKLLKSHGHDIVILTRGNNDSKDGIEYVQWLVDDAQPELYLNDVDAFVNLAGVSLNEGRWTDERKAAIYNSRQEATNEVLRLIRVLEETPKTLVNASAVGIYPTSLDAEYTEASDEQAHDFLGKTVKMWEGLADQATEEGVRVVKTRFGVIFDQEAGAFPLIATPYKYNVGGKLGDGMQWVSWVHVEDVARALAFCLMNEDVKGVVNVTAPYPVRMKQIGDFIAEALNKPNWLPVPEAALKLALGEKSQLVLEGQKVLPTVLSDYDFDFNYPTITKALQQLLR</sequence>
<proteinExistence type="inferred from homology"/>
<comment type="similarity">
    <text evidence="1">Belongs to the NAD(P)-dependent epimerase/dehydratase family. SDR39U1 subfamily.</text>
</comment>
<dbReference type="EMBL" id="JTFC01000006">
    <property type="protein sequence ID" value="RUS58277.1"/>
    <property type="molecule type" value="Genomic_DNA"/>
</dbReference>
<dbReference type="InterPro" id="IPR001509">
    <property type="entry name" value="Epimerase_deHydtase"/>
</dbReference>
<evidence type="ECO:0000259" key="3">
    <source>
        <dbReference type="Pfam" id="PF08338"/>
    </source>
</evidence>
<feature type="domain" description="DUF1731" evidence="3">
    <location>
        <begin position="251"/>
        <end position="297"/>
    </location>
</feature>
<accession>A0A433RYE2</accession>
<dbReference type="NCBIfam" id="TIGR01777">
    <property type="entry name" value="yfcH"/>
    <property type="match status" value="1"/>
</dbReference>
<feature type="domain" description="NAD-dependent epimerase/dehydratase" evidence="2">
    <location>
        <begin position="3"/>
        <end position="224"/>
    </location>
</feature>
<dbReference type="InterPro" id="IPR036291">
    <property type="entry name" value="NAD(P)-bd_dom_sf"/>
</dbReference>
<evidence type="ECO:0000313" key="4">
    <source>
        <dbReference type="EMBL" id="RUS58277.1"/>
    </source>
</evidence>
<dbReference type="InterPro" id="IPR013549">
    <property type="entry name" value="DUF1731"/>
</dbReference>